<name>A0A7W8DU00_9HYPH</name>
<keyword evidence="4" id="KW-1003">Cell membrane</keyword>
<feature type="transmembrane region" description="Helical" evidence="8">
    <location>
        <begin position="57"/>
        <end position="79"/>
    </location>
</feature>
<dbReference type="InterPro" id="IPR035906">
    <property type="entry name" value="MetI-like_sf"/>
</dbReference>
<dbReference type="InterPro" id="IPR000515">
    <property type="entry name" value="MetI-like"/>
</dbReference>
<protein>
    <submittedName>
        <fullName evidence="10">Polar amino acid transport system permease protein</fullName>
    </submittedName>
</protein>
<dbReference type="EMBL" id="JACHIK010000004">
    <property type="protein sequence ID" value="MBB5042258.1"/>
    <property type="molecule type" value="Genomic_DNA"/>
</dbReference>
<comment type="subcellular location">
    <subcellularLocation>
        <location evidence="1">Cell inner membrane</location>
        <topology evidence="1">Multi-pass membrane protein</topology>
    </subcellularLocation>
    <subcellularLocation>
        <location evidence="8">Cell membrane</location>
        <topology evidence="8">Multi-pass membrane protein</topology>
    </subcellularLocation>
</comment>
<keyword evidence="7 8" id="KW-0472">Membrane</keyword>
<dbReference type="Proteomes" id="UP000535406">
    <property type="component" value="Unassembled WGS sequence"/>
</dbReference>
<dbReference type="GO" id="GO:0043190">
    <property type="term" value="C:ATP-binding cassette (ABC) transporter complex"/>
    <property type="evidence" value="ECO:0007669"/>
    <property type="project" value="InterPro"/>
</dbReference>
<organism evidence="10 11">
    <name type="scientific">Shinella fusca</name>
    <dbReference type="NCBI Taxonomy" id="544480"/>
    <lineage>
        <taxon>Bacteria</taxon>
        <taxon>Pseudomonadati</taxon>
        <taxon>Pseudomonadota</taxon>
        <taxon>Alphaproteobacteria</taxon>
        <taxon>Hyphomicrobiales</taxon>
        <taxon>Rhizobiaceae</taxon>
        <taxon>Shinella</taxon>
    </lineage>
</organism>
<dbReference type="PROSITE" id="PS50928">
    <property type="entry name" value="ABC_TM1"/>
    <property type="match status" value="1"/>
</dbReference>
<dbReference type="AlphaFoldDB" id="A0A7W8DU00"/>
<proteinExistence type="inferred from homology"/>
<reference evidence="10 11" key="1">
    <citation type="submission" date="2020-08" db="EMBL/GenBank/DDBJ databases">
        <title>Genomic Encyclopedia of Type Strains, Phase IV (KMG-IV): sequencing the most valuable type-strain genomes for metagenomic binning, comparative biology and taxonomic classification.</title>
        <authorList>
            <person name="Goeker M."/>
        </authorList>
    </citation>
    <scope>NUCLEOTIDE SEQUENCE [LARGE SCALE GENOMIC DNA]</scope>
    <source>
        <strain evidence="10 11">DSM 21319</strain>
    </source>
</reference>
<comment type="similarity">
    <text evidence="2">Belongs to the binding-protein-dependent transport system permease family. HisMQ subfamily.</text>
</comment>
<sequence>MHYQFDFGALLPYWQSFLSGALTTIEITVFSVIIGLGIGIACAIARRSQVAVLRAVVGVYIEAVRNTPFIVQIFFIFFGLSSVGIRMPIIAASVFAMVINVGAYTAEIVRAGMDSIHPSQIEAAQALGLSKFQIYRDIIMLPAIERVYPSLSSQFILMMLATSICSQISAEELTGVANNIQSNTFRSLETYFVVALLYIAITYLMRAAFFGLGLIAFPRRRRLGLGV</sequence>
<evidence type="ECO:0000256" key="4">
    <source>
        <dbReference type="ARBA" id="ARBA00022475"/>
    </source>
</evidence>
<dbReference type="InterPro" id="IPR010065">
    <property type="entry name" value="AA_ABC_transptr_permease_3TM"/>
</dbReference>
<dbReference type="CDD" id="cd06261">
    <property type="entry name" value="TM_PBP2"/>
    <property type="match status" value="1"/>
</dbReference>
<evidence type="ECO:0000256" key="8">
    <source>
        <dbReference type="RuleBase" id="RU363032"/>
    </source>
</evidence>
<evidence type="ECO:0000313" key="11">
    <source>
        <dbReference type="Proteomes" id="UP000535406"/>
    </source>
</evidence>
<keyword evidence="3 8" id="KW-0813">Transport</keyword>
<evidence type="ECO:0000256" key="5">
    <source>
        <dbReference type="ARBA" id="ARBA00022692"/>
    </source>
</evidence>
<evidence type="ECO:0000313" key="10">
    <source>
        <dbReference type="EMBL" id="MBB5042258.1"/>
    </source>
</evidence>
<dbReference type="GO" id="GO:0022857">
    <property type="term" value="F:transmembrane transporter activity"/>
    <property type="evidence" value="ECO:0007669"/>
    <property type="project" value="InterPro"/>
</dbReference>
<dbReference type="InterPro" id="IPR043429">
    <property type="entry name" value="ArtM/GltK/GlnP/TcyL/YhdX-like"/>
</dbReference>
<accession>A0A7W8DU00</accession>
<keyword evidence="5 8" id="KW-0812">Transmembrane</keyword>
<dbReference type="GO" id="GO:0006865">
    <property type="term" value="P:amino acid transport"/>
    <property type="evidence" value="ECO:0007669"/>
    <property type="project" value="TreeGrafter"/>
</dbReference>
<keyword evidence="11" id="KW-1185">Reference proteome</keyword>
<keyword evidence="6 8" id="KW-1133">Transmembrane helix</keyword>
<feature type="transmembrane region" description="Helical" evidence="8">
    <location>
        <begin position="20"/>
        <end position="45"/>
    </location>
</feature>
<evidence type="ECO:0000256" key="6">
    <source>
        <dbReference type="ARBA" id="ARBA00022989"/>
    </source>
</evidence>
<gene>
    <name evidence="10" type="ORF">HNQ66_001654</name>
</gene>
<dbReference type="PANTHER" id="PTHR30614">
    <property type="entry name" value="MEMBRANE COMPONENT OF AMINO ACID ABC TRANSPORTER"/>
    <property type="match status" value="1"/>
</dbReference>
<dbReference type="Gene3D" id="1.10.3720.10">
    <property type="entry name" value="MetI-like"/>
    <property type="match status" value="1"/>
</dbReference>
<feature type="domain" description="ABC transmembrane type-1" evidence="9">
    <location>
        <begin position="21"/>
        <end position="209"/>
    </location>
</feature>
<evidence type="ECO:0000256" key="2">
    <source>
        <dbReference type="ARBA" id="ARBA00010072"/>
    </source>
</evidence>
<dbReference type="RefSeq" id="WP_184142851.1">
    <property type="nucleotide sequence ID" value="NZ_JACHIK010000004.1"/>
</dbReference>
<evidence type="ECO:0000256" key="3">
    <source>
        <dbReference type="ARBA" id="ARBA00022448"/>
    </source>
</evidence>
<evidence type="ECO:0000259" key="9">
    <source>
        <dbReference type="PROSITE" id="PS50928"/>
    </source>
</evidence>
<dbReference type="NCBIfam" id="TIGR01726">
    <property type="entry name" value="HEQRo_perm_3TM"/>
    <property type="match status" value="1"/>
</dbReference>
<dbReference type="Pfam" id="PF00528">
    <property type="entry name" value="BPD_transp_1"/>
    <property type="match status" value="1"/>
</dbReference>
<comment type="caution">
    <text evidence="10">The sequence shown here is derived from an EMBL/GenBank/DDBJ whole genome shotgun (WGS) entry which is preliminary data.</text>
</comment>
<evidence type="ECO:0000256" key="7">
    <source>
        <dbReference type="ARBA" id="ARBA00023136"/>
    </source>
</evidence>
<dbReference type="PANTHER" id="PTHR30614:SF35">
    <property type="entry name" value="ABC TRANSPORTER PERMEASE PROTEIN"/>
    <property type="match status" value="1"/>
</dbReference>
<feature type="transmembrane region" description="Helical" evidence="8">
    <location>
        <begin position="85"/>
        <end position="106"/>
    </location>
</feature>
<feature type="transmembrane region" description="Helical" evidence="8">
    <location>
        <begin position="190"/>
        <end position="217"/>
    </location>
</feature>
<evidence type="ECO:0000256" key="1">
    <source>
        <dbReference type="ARBA" id="ARBA00004429"/>
    </source>
</evidence>
<dbReference type="SUPFAM" id="SSF161098">
    <property type="entry name" value="MetI-like"/>
    <property type="match status" value="1"/>
</dbReference>